<evidence type="ECO:0000313" key="2">
    <source>
        <dbReference type="EMBL" id="MBB5691893.1"/>
    </source>
</evidence>
<feature type="compositionally biased region" description="Low complexity" evidence="1">
    <location>
        <begin position="27"/>
        <end position="41"/>
    </location>
</feature>
<protein>
    <submittedName>
        <fullName evidence="2">Uncharacterized protein</fullName>
    </submittedName>
</protein>
<evidence type="ECO:0000313" key="3">
    <source>
        <dbReference type="Proteomes" id="UP000562254"/>
    </source>
</evidence>
<dbReference type="AlphaFoldDB" id="A0A840YD94"/>
<gene>
    <name evidence="2" type="ORF">FHS88_004054</name>
</gene>
<name>A0A840YD94_9PROT</name>
<accession>A0A840YD94</accession>
<sequence length="65" mass="6743">MARKRHGAEEIIGKLRAAKPQKRQKVAPSSSASASFTSDRSCQTASSSALNIDSGGQAGWPLAEG</sequence>
<evidence type="ECO:0000256" key="1">
    <source>
        <dbReference type="SAM" id="MobiDB-lite"/>
    </source>
</evidence>
<dbReference type="EMBL" id="JACIJE010000023">
    <property type="protein sequence ID" value="MBB5691893.1"/>
    <property type="molecule type" value="Genomic_DNA"/>
</dbReference>
<keyword evidence="3" id="KW-1185">Reference proteome</keyword>
<feature type="compositionally biased region" description="Polar residues" evidence="1">
    <location>
        <begin position="42"/>
        <end position="51"/>
    </location>
</feature>
<proteinExistence type="predicted"/>
<feature type="compositionally biased region" description="Basic residues" evidence="1">
    <location>
        <begin position="16"/>
        <end position="25"/>
    </location>
</feature>
<organism evidence="2 3">
    <name type="scientific">Neoroseomonas alkaliterrae</name>
    <dbReference type="NCBI Taxonomy" id="1452450"/>
    <lineage>
        <taxon>Bacteria</taxon>
        <taxon>Pseudomonadati</taxon>
        <taxon>Pseudomonadota</taxon>
        <taxon>Alphaproteobacteria</taxon>
        <taxon>Acetobacterales</taxon>
        <taxon>Acetobacteraceae</taxon>
        <taxon>Neoroseomonas</taxon>
    </lineage>
</organism>
<comment type="caution">
    <text evidence="2">The sequence shown here is derived from an EMBL/GenBank/DDBJ whole genome shotgun (WGS) entry which is preliminary data.</text>
</comment>
<reference evidence="2 3" key="1">
    <citation type="submission" date="2020-08" db="EMBL/GenBank/DDBJ databases">
        <title>Genomic Encyclopedia of Type Strains, Phase IV (KMG-IV): sequencing the most valuable type-strain genomes for metagenomic binning, comparative biology and taxonomic classification.</title>
        <authorList>
            <person name="Goeker M."/>
        </authorList>
    </citation>
    <scope>NUCLEOTIDE SEQUENCE [LARGE SCALE GENOMIC DNA]</scope>
    <source>
        <strain evidence="2 3">DSM 25895</strain>
    </source>
</reference>
<dbReference type="Proteomes" id="UP000562254">
    <property type="component" value="Unassembled WGS sequence"/>
</dbReference>
<feature type="region of interest" description="Disordered" evidence="1">
    <location>
        <begin position="1"/>
        <end position="65"/>
    </location>
</feature>